<comment type="caution">
    <text evidence="2">The sequence shown here is derived from an EMBL/GenBank/DDBJ whole genome shotgun (WGS) entry which is preliminary data.</text>
</comment>
<protein>
    <submittedName>
        <fullName evidence="2">Uncharacterized protein</fullName>
    </submittedName>
</protein>
<gene>
    <name evidence="2" type="ORF">N7468_010731</name>
</gene>
<evidence type="ECO:0000313" key="3">
    <source>
        <dbReference type="Proteomes" id="UP001150941"/>
    </source>
</evidence>
<name>A0A9W9N867_9EURO</name>
<reference evidence="2" key="2">
    <citation type="journal article" date="2023" name="IMA Fungus">
        <title>Comparative genomic study of the Penicillium genus elucidates a diverse pangenome and 15 lateral gene transfer events.</title>
        <authorList>
            <person name="Petersen C."/>
            <person name="Sorensen T."/>
            <person name="Nielsen M.R."/>
            <person name="Sondergaard T.E."/>
            <person name="Sorensen J.L."/>
            <person name="Fitzpatrick D.A."/>
            <person name="Frisvad J.C."/>
            <person name="Nielsen K.L."/>
        </authorList>
    </citation>
    <scope>NUCLEOTIDE SEQUENCE</scope>
    <source>
        <strain evidence="2">IBT 19713</strain>
    </source>
</reference>
<evidence type="ECO:0000256" key="1">
    <source>
        <dbReference type="SAM" id="Phobius"/>
    </source>
</evidence>
<proteinExistence type="predicted"/>
<evidence type="ECO:0000313" key="2">
    <source>
        <dbReference type="EMBL" id="KAJ5215052.1"/>
    </source>
</evidence>
<dbReference type="AlphaFoldDB" id="A0A9W9N867"/>
<dbReference type="GeneID" id="83207330"/>
<keyword evidence="1" id="KW-1133">Transmembrane helix</keyword>
<dbReference type="EMBL" id="JAPQKS010000009">
    <property type="protein sequence ID" value="KAJ5215052.1"/>
    <property type="molecule type" value="Genomic_DNA"/>
</dbReference>
<keyword evidence="1" id="KW-0472">Membrane</keyword>
<reference evidence="2" key="1">
    <citation type="submission" date="2022-11" db="EMBL/GenBank/DDBJ databases">
        <authorList>
            <person name="Petersen C."/>
        </authorList>
    </citation>
    <scope>NUCLEOTIDE SEQUENCE</scope>
    <source>
        <strain evidence="2">IBT 19713</strain>
    </source>
</reference>
<feature type="transmembrane region" description="Helical" evidence="1">
    <location>
        <begin position="12"/>
        <end position="30"/>
    </location>
</feature>
<dbReference type="Proteomes" id="UP001150941">
    <property type="component" value="Unassembled WGS sequence"/>
</dbReference>
<sequence>MGYLAPLAFSMYLYSIFHFAVLPLQYFFHIHSTRRLLSRRSIIVNYPISIRSITSSTLGTNRCSLQSQRAQGPGSPLGVGSLTPDLVKVLSYR</sequence>
<keyword evidence="1" id="KW-0812">Transmembrane</keyword>
<keyword evidence="3" id="KW-1185">Reference proteome</keyword>
<organism evidence="2 3">
    <name type="scientific">Penicillium chermesinum</name>
    <dbReference type="NCBI Taxonomy" id="63820"/>
    <lineage>
        <taxon>Eukaryota</taxon>
        <taxon>Fungi</taxon>
        <taxon>Dikarya</taxon>
        <taxon>Ascomycota</taxon>
        <taxon>Pezizomycotina</taxon>
        <taxon>Eurotiomycetes</taxon>
        <taxon>Eurotiomycetidae</taxon>
        <taxon>Eurotiales</taxon>
        <taxon>Aspergillaceae</taxon>
        <taxon>Penicillium</taxon>
    </lineage>
</organism>
<dbReference type="RefSeq" id="XP_058325549.1">
    <property type="nucleotide sequence ID" value="XM_058480026.1"/>
</dbReference>
<accession>A0A9W9N867</accession>